<sequence>MNPDRASELAAQQVGAAHADPDHRLTLTESCYPPQLSAYARAESTFLRWELTRGVLHPTSGSPWWRAINDRLLHDQLEAKLLDGNGDASTPGARLWQRFLAAPSPITWYRAHNLSIVSGYLENQSLAEAELDVERLMINVTLARVLFTHALIECPGLALGRFARLGPRVADPRGSSVGLFLDLRNVFPRRYPLHGYSIQQLLADEGRAARAIDFGLILPKRVPVYAFAAASLGEPRIATLVAGDLFRYGGPSVDPTLLEADALTRVMAAATRARGDRRIRTARTVRSRDQRPTA</sequence>
<protein>
    <submittedName>
        <fullName evidence="1">Uncharacterized protein</fullName>
    </submittedName>
</protein>
<dbReference type="EMBL" id="VXLC01000037">
    <property type="protein sequence ID" value="KAA8880077.1"/>
    <property type="molecule type" value="Genomic_DNA"/>
</dbReference>
<dbReference type="AlphaFoldDB" id="A0A5N0DSL9"/>
<proteinExistence type="predicted"/>
<reference evidence="1 2" key="1">
    <citation type="submission" date="2019-09" db="EMBL/GenBank/DDBJ databases">
        <authorList>
            <person name="Wang X."/>
        </authorList>
    </citation>
    <scope>NUCLEOTIDE SEQUENCE [LARGE SCALE GENOMIC DNA]</scope>
    <source>
        <strain evidence="1 2">CICC 11023</strain>
    </source>
</reference>
<comment type="caution">
    <text evidence="1">The sequence shown here is derived from an EMBL/GenBank/DDBJ whole genome shotgun (WGS) entry which is preliminary data.</text>
</comment>
<name>A0A5N0DSL9_9NOCA</name>
<keyword evidence="2" id="KW-1185">Reference proteome</keyword>
<accession>A0A5N0DSL9</accession>
<evidence type="ECO:0000313" key="1">
    <source>
        <dbReference type="EMBL" id="KAA8880077.1"/>
    </source>
</evidence>
<gene>
    <name evidence="1" type="ORF">F3087_42485</name>
</gene>
<organism evidence="1 2">
    <name type="scientific">Nocardia colli</name>
    <dbReference type="NCBI Taxonomy" id="2545717"/>
    <lineage>
        <taxon>Bacteria</taxon>
        <taxon>Bacillati</taxon>
        <taxon>Actinomycetota</taxon>
        <taxon>Actinomycetes</taxon>
        <taxon>Mycobacteriales</taxon>
        <taxon>Nocardiaceae</taxon>
        <taxon>Nocardia</taxon>
    </lineage>
</organism>
<evidence type="ECO:0000313" key="2">
    <source>
        <dbReference type="Proteomes" id="UP000323876"/>
    </source>
</evidence>
<dbReference type="Proteomes" id="UP000323876">
    <property type="component" value="Unassembled WGS sequence"/>
</dbReference>
<dbReference type="OrthoDB" id="6099217at2"/>
<dbReference type="RefSeq" id="WP_150407862.1">
    <property type="nucleotide sequence ID" value="NZ_VXLC01000037.1"/>
</dbReference>